<feature type="compositionally biased region" description="Polar residues" evidence="1">
    <location>
        <begin position="56"/>
        <end position="66"/>
    </location>
</feature>
<dbReference type="InParanoid" id="A0A6P7K3F5"/>
<dbReference type="GO" id="GO:0060341">
    <property type="term" value="P:regulation of cellular localization"/>
    <property type="evidence" value="ECO:0007669"/>
    <property type="project" value="TreeGrafter"/>
</dbReference>
<evidence type="ECO:0000313" key="3">
    <source>
        <dbReference type="Proteomes" id="UP000515145"/>
    </source>
</evidence>
<gene>
    <name evidence="4" type="primary">LOC114449669</name>
</gene>
<dbReference type="InterPro" id="IPR032756">
    <property type="entry name" value="DUF4685"/>
</dbReference>
<dbReference type="RefSeq" id="XP_028283287.1">
    <property type="nucleotide sequence ID" value="XM_028427486.1"/>
</dbReference>
<protein>
    <submittedName>
        <fullName evidence="4">Uncharacterized protein LOC114449669</fullName>
    </submittedName>
</protein>
<feature type="region of interest" description="Disordered" evidence="1">
    <location>
        <begin position="1"/>
        <end position="22"/>
    </location>
</feature>
<feature type="compositionally biased region" description="Basic and acidic residues" evidence="1">
    <location>
        <begin position="507"/>
        <end position="517"/>
    </location>
</feature>
<accession>A0A6P7K3F5</accession>
<dbReference type="InterPro" id="IPR051741">
    <property type="entry name" value="PAR6_homolog"/>
</dbReference>
<evidence type="ECO:0000259" key="2">
    <source>
        <dbReference type="PROSITE" id="PS50106"/>
    </source>
</evidence>
<sequence length="1106" mass="120913">MEEEKAAKNIHTKSSSPLPTGIPINWGLITGPVPEPIIFPAPSLSTSLPPPQSSAVHSLQTKVKSLTQRRTRGRDKDRERWDAEIQGSGPAVQVSSEVLLRQRPRGKSQLSLPAHSWRSGAGKDFSSSDEEEEVEVQVRLQIHSPPAEAQLEQRGEETEDESSASTSYSSPLPPPLPVLSTPPATTSVSTTSSSSTSTSSSSTRHWAPPKGFWRVARPETLLLNGVSPQNIPSTLPLRDYTQTEVMPEPQKKSTLSETTGNRNDVVDDSDASLEFKHSDSVECYLDRCEQKEADMADPSKGVCSSDSWESMSSQSGVHCTDEKVKVKERAYTRLRERQQNWRQERQEYGGESVSYYEDTTYRVDYKAAGAHDVLDSSESAILAQELEPYLRSLLVITDELPLSPRHEQAKRLLERARLKARSNHVNRPCRRSHSDQRSTVKKQQIESSSPTTVQKAVQTKEDAAQTVSGPLLVPSQRDTSPVDQGGRSRRYGCSPTRVRFEDESEKEAESRYLDRVRQRGRPGAPKSKSKESNTDSSSSGSEKNRSHRSVSMPPSQKQEDVVVSGETTTVIKEIIVLVKKCESCGSVVREPQPVSTPSDPQSTEPQQPLNPEEGRGKPTPRWVPPNKPEASTRPKAPLTVTFAGAYVLGEDKEISTGWKSSGFGKLRRRSRKGESRLESGHGPYGPSWAQRRNSNPRNRVNLSRAVSFAPGSPIDLEPHLLEASGGTPAPTLPIKSALKSSSRNRSAAGTSTVQFQTTPNQGGEGGSQSLMDSPETRRESPLSSTQGAPATSSPVPCIRPSTLRYSPARLTSDLPAAELWDVTPDGAGLSVDTGLGSECRPMRGLGMSRAEDLRAELLRAEHLKAEAVWEENSDGSRKMDGRPKLFLRRFFSSIGLNSVGRLVKGGRSSSMEQLSIPTVPRASSASPSPTRRPQPTIRIQRTPSLQTLHTVLPLAQLRKASSVQSLERRTERSTILGEVPDSPQLELHRALSVEDVLTTRMARPVGRVTQAFPDGTLLLELIKPPNGPFGFVISRGKGRPDTGVYVEKVGDGSSEGPYVGLLGVGDEILQVNGEAVAGLSLDQVTRLMTRESTASLRIMPARRIQR</sequence>
<dbReference type="SUPFAM" id="SSF50156">
    <property type="entry name" value="PDZ domain-like"/>
    <property type="match status" value="1"/>
</dbReference>
<dbReference type="InterPro" id="IPR001478">
    <property type="entry name" value="PDZ"/>
</dbReference>
<organism evidence="3 4">
    <name type="scientific">Parambassis ranga</name>
    <name type="common">Indian glassy fish</name>
    <dbReference type="NCBI Taxonomy" id="210632"/>
    <lineage>
        <taxon>Eukaryota</taxon>
        <taxon>Metazoa</taxon>
        <taxon>Chordata</taxon>
        <taxon>Craniata</taxon>
        <taxon>Vertebrata</taxon>
        <taxon>Euteleostomi</taxon>
        <taxon>Actinopterygii</taxon>
        <taxon>Neopterygii</taxon>
        <taxon>Teleostei</taxon>
        <taxon>Neoteleostei</taxon>
        <taxon>Acanthomorphata</taxon>
        <taxon>Ovalentaria</taxon>
        <taxon>Ambassidae</taxon>
        <taxon>Parambassis</taxon>
    </lineage>
</organism>
<feature type="compositionally biased region" description="Basic residues" evidence="1">
    <location>
        <begin position="419"/>
        <end position="431"/>
    </location>
</feature>
<dbReference type="Gene3D" id="2.30.42.10">
    <property type="match status" value="1"/>
</dbReference>
<feature type="compositionally biased region" description="Polar residues" evidence="1">
    <location>
        <begin position="441"/>
        <end position="457"/>
    </location>
</feature>
<dbReference type="Pfam" id="PF00595">
    <property type="entry name" value="PDZ"/>
    <property type="match status" value="1"/>
</dbReference>
<feature type="compositionally biased region" description="Polar residues" evidence="1">
    <location>
        <begin position="690"/>
        <end position="701"/>
    </location>
</feature>
<dbReference type="InterPro" id="IPR036034">
    <property type="entry name" value="PDZ_sf"/>
</dbReference>
<dbReference type="GO" id="GO:0005634">
    <property type="term" value="C:nucleus"/>
    <property type="evidence" value="ECO:0007669"/>
    <property type="project" value="TreeGrafter"/>
</dbReference>
<feature type="compositionally biased region" description="Polar residues" evidence="1">
    <location>
        <begin position="593"/>
        <end position="609"/>
    </location>
</feature>
<reference evidence="4" key="1">
    <citation type="submission" date="2025-08" db="UniProtKB">
        <authorList>
            <consortium name="RefSeq"/>
        </authorList>
    </citation>
    <scope>IDENTIFICATION</scope>
</reference>
<dbReference type="GO" id="GO:0005938">
    <property type="term" value="C:cell cortex"/>
    <property type="evidence" value="ECO:0007669"/>
    <property type="project" value="TreeGrafter"/>
</dbReference>
<evidence type="ECO:0000256" key="1">
    <source>
        <dbReference type="SAM" id="MobiDB-lite"/>
    </source>
</evidence>
<keyword evidence="3" id="KW-1185">Reference proteome</keyword>
<dbReference type="AlphaFoldDB" id="A0A6P7K3F5"/>
<dbReference type="GO" id="GO:0007098">
    <property type="term" value="P:centrosome cycle"/>
    <property type="evidence" value="ECO:0007669"/>
    <property type="project" value="TreeGrafter"/>
</dbReference>
<dbReference type="OrthoDB" id="10058001at2759"/>
<feature type="region of interest" description="Disordered" evidence="1">
    <location>
        <begin position="719"/>
        <end position="799"/>
    </location>
</feature>
<feature type="compositionally biased region" description="Polar residues" evidence="1">
    <location>
        <begin position="252"/>
        <end position="262"/>
    </location>
</feature>
<dbReference type="GO" id="GO:0007163">
    <property type="term" value="P:establishment or maintenance of cell polarity"/>
    <property type="evidence" value="ECO:0007669"/>
    <property type="project" value="TreeGrafter"/>
</dbReference>
<feature type="region of interest" description="Disordered" evidence="1">
    <location>
        <begin position="243"/>
        <end position="264"/>
    </location>
</feature>
<dbReference type="PANTHER" id="PTHR14102:SF15">
    <property type="entry name" value="KIAA1614 ORTHOLOG"/>
    <property type="match status" value="1"/>
</dbReference>
<feature type="region of interest" description="Disordered" evidence="1">
    <location>
        <begin position="907"/>
        <end position="942"/>
    </location>
</feature>
<feature type="compositionally biased region" description="Polar residues" evidence="1">
    <location>
        <begin position="781"/>
        <end position="794"/>
    </location>
</feature>
<feature type="compositionally biased region" description="Low complexity" evidence="1">
    <location>
        <begin position="917"/>
        <end position="942"/>
    </location>
</feature>
<dbReference type="Proteomes" id="UP000515145">
    <property type="component" value="Chromosome 17"/>
</dbReference>
<feature type="region of interest" description="Disordered" evidence="1">
    <location>
        <begin position="656"/>
        <end position="704"/>
    </location>
</feature>
<feature type="compositionally biased region" description="Low complexity" evidence="1">
    <location>
        <begin position="178"/>
        <end position="203"/>
    </location>
</feature>
<feature type="region of interest" description="Disordered" evidence="1">
    <location>
        <begin position="44"/>
        <end position="211"/>
    </location>
</feature>
<dbReference type="GO" id="GO:0016324">
    <property type="term" value="C:apical plasma membrane"/>
    <property type="evidence" value="ECO:0007669"/>
    <property type="project" value="TreeGrafter"/>
</dbReference>
<dbReference type="Pfam" id="PF15737">
    <property type="entry name" value="DUF4685"/>
    <property type="match status" value="1"/>
</dbReference>
<proteinExistence type="predicted"/>
<evidence type="ECO:0000313" key="4">
    <source>
        <dbReference type="RefSeq" id="XP_028283287.1"/>
    </source>
</evidence>
<feature type="domain" description="PDZ" evidence="2">
    <location>
        <begin position="1018"/>
        <end position="1088"/>
    </location>
</feature>
<dbReference type="PROSITE" id="PS50106">
    <property type="entry name" value="PDZ"/>
    <property type="match status" value="1"/>
</dbReference>
<feature type="region of interest" description="Disordered" evidence="1">
    <location>
        <begin position="588"/>
        <end position="639"/>
    </location>
</feature>
<feature type="compositionally biased region" description="Basic and acidic residues" evidence="1">
    <location>
        <begin position="74"/>
        <end position="83"/>
    </location>
</feature>
<feature type="compositionally biased region" description="Polar residues" evidence="1">
    <location>
        <begin position="907"/>
        <end position="916"/>
    </location>
</feature>
<dbReference type="SMART" id="SM00228">
    <property type="entry name" value="PDZ"/>
    <property type="match status" value="1"/>
</dbReference>
<feature type="region of interest" description="Disordered" evidence="1">
    <location>
        <begin position="419"/>
        <end position="565"/>
    </location>
</feature>
<dbReference type="GeneID" id="114449669"/>
<dbReference type="PANTHER" id="PTHR14102">
    <property type="entry name" value="PAR-6-RELATED"/>
    <property type="match status" value="1"/>
</dbReference>
<name>A0A6P7K3F5_9TELE</name>
<feature type="compositionally biased region" description="Polar residues" evidence="1">
    <location>
        <begin position="738"/>
        <end position="771"/>
    </location>
</feature>